<reference evidence="2" key="1">
    <citation type="submission" date="2017-05" db="EMBL/GenBank/DDBJ databases">
        <authorList>
            <person name="Rodrigo-Torres L."/>
            <person name="Arahal R. D."/>
            <person name="Lucena T."/>
        </authorList>
    </citation>
    <scope>NUCLEOTIDE SEQUENCE [LARGE SCALE GENOMIC DNA]</scope>
    <source>
        <strain evidence="2">CECT 8868</strain>
    </source>
</reference>
<dbReference type="Proteomes" id="UP000203464">
    <property type="component" value="Unassembled WGS sequence"/>
</dbReference>
<proteinExistence type="predicted"/>
<accession>A0A238K8E4</accession>
<name>A0A238K8E4_9RHOB</name>
<sequence>MLVAGLTLATSAQSQPIIDFDAMPEPYQTVEIDLDGDGTSEVASAFTLNDRFGIVTIRPPETGGNWNIDAAFVVPINLSDFDTLEALPNGNLRIHWGCFACGRTHNHRSVTVDWRDDIAQVIGYDDTYADRLFAAVFSCSVNFLTGDAIVVADDIDETRELATDTRSYPLSDLGDGHLPQVCSTAYERYNDDFMHEHFSDQ</sequence>
<evidence type="ECO:0000313" key="2">
    <source>
        <dbReference type="Proteomes" id="UP000203464"/>
    </source>
</evidence>
<gene>
    <name evidence="1" type="ORF">OCA8868_01874</name>
</gene>
<organism evidence="1 2">
    <name type="scientific">Octadecabacter ascidiaceicola</name>
    <dbReference type="NCBI Taxonomy" id="1655543"/>
    <lineage>
        <taxon>Bacteria</taxon>
        <taxon>Pseudomonadati</taxon>
        <taxon>Pseudomonadota</taxon>
        <taxon>Alphaproteobacteria</taxon>
        <taxon>Rhodobacterales</taxon>
        <taxon>Roseobacteraceae</taxon>
        <taxon>Octadecabacter</taxon>
    </lineage>
</organism>
<protein>
    <submittedName>
        <fullName evidence="1">Uncharacterized protein</fullName>
    </submittedName>
</protein>
<dbReference type="EMBL" id="FXYD01000003">
    <property type="protein sequence ID" value="SMX39181.1"/>
    <property type="molecule type" value="Genomic_DNA"/>
</dbReference>
<dbReference type="AlphaFoldDB" id="A0A238K8E4"/>
<evidence type="ECO:0000313" key="1">
    <source>
        <dbReference type="EMBL" id="SMX39181.1"/>
    </source>
</evidence>
<keyword evidence="2" id="KW-1185">Reference proteome</keyword>